<evidence type="ECO:0000256" key="5">
    <source>
        <dbReference type="ARBA" id="ARBA00022737"/>
    </source>
</evidence>
<evidence type="ECO:0000256" key="9">
    <source>
        <dbReference type="PROSITE-ProRule" id="PRU00282"/>
    </source>
</evidence>
<evidence type="ECO:0000313" key="13">
    <source>
        <dbReference type="Proteomes" id="UP001530400"/>
    </source>
</evidence>
<evidence type="ECO:0000313" key="12">
    <source>
        <dbReference type="EMBL" id="KAL3789884.1"/>
    </source>
</evidence>
<evidence type="ECO:0000256" key="2">
    <source>
        <dbReference type="ARBA" id="ARBA00006375"/>
    </source>
</evidence>
<protein>
    <submittedName>
        <fullName evidence="12">Uncharacterized protein</fullName>
    </submittedName>
</protein>
<dbReference type="Gene3D" id="1.50.40.10">
    <property type="entry name" value="Mitochondrial carrier domain"/>
    <property type="match status" value="1"/>
</dbReference>
<keyword evidence="7" id="KW-0496">Mitochondrion</keyword>
<dbReference type="Proteomes" id="UP001530400">
    <property type="component" value="Unassembled WGS sequence"/>
</dbReference>
<comment type="subcellular location">
    <subcellularLocation>
        <location evidence="1">Mitochondrion membrane</location>
        <topology evidence="1">Multi-pass membrane protein</topology>
    </subcellularLocation>
</comment>
<feature type="repeat" description="Solcar" evidence="9">
    <location>
        <begin position="3"/>
        <end position="87"/>
    </location>
</feature>
<feature type="transmembrane region" description="Helical" evidence="11">
    <location>
        <begin position="98"/>
        <end position="119"/>
    </location>
</feature>
<keyword evidence="13" id="KW-1185">Reference proteome</keyword>
<dbReference type="SUPFAM" id="SSF103506">
    <property type="entry name" value="Mitochondrial carrier"/>
    <property type="match status" value="1"/>
</dbReference>
<keyword evidence="6 11" id="KW-1133">Transmembrane helix</keyword>
<keyword evidence="8 9" id="KW-0472">Membrane</keyword>
<name>A0ABD3PQL8_9STRA</name>
<keyword evidence="5" id="KW-0677">Repeat</keyword>
<proteinExistence type="inferred from homology"/>
<dbReference type="InterPro" id="IPR050567">
    <property type="entry name" value="Mitochondrial_Carrier"/>
</dbReference>
<dbReference type="PANTHER" id="PTHR45624">
    <property type="entry name" value="MITOCHONDRIAL BASIC AMINO ACIDS TRANSPORTER-RELATED"/>
    <property type="match status" value="1"/>
</dbReference>
<evidence type="ECO:0000256" key="7">
    <source>
        <dbReference type="ARBA" id="ARBA00023128"/>
    </source>
</evidence>
<dbReference type="Pfam" id="PF00153">
    <property type="entry name" value="Mito_carr"/>
    <property type="match status" value="1"/>
</dbReference>
<evidence type="ECO:0000256" key="3">
    <source>
        <dbReference type="ARBA" id="ARBA00022448"/>
    </source>
</evidence>
<comment type="caution">
    <text evidence="12">The sequence shown here is derived from an EMBL/GenBank/DDBJ whole genome shotgun (WGS) entry which is preliminary data.</text>
</comment>
<keyword evidence="3 10" id="KW-0813">Transport</keyword>
<evidence type="ECO:0000256" key="6">
    <source>
        <dbReference type="ARBA" id="ARBA00022989"/>
    </source>
</evidence>
<keyword evidence="4 9" id="KW-0812">Transmembrane</keyword>
<evidence type="ECO:0000256" key="4">
    <source>
        <dbReference type="ARBA" id="ARBA00022692"/>
    </source>
</evidence>
<gene>
    <name evidence="12" type="ORF">ACHAWO_011690</name>
</gene>
<comment type="similarity">
    <text evidence="2 10">Belongs to the mitochondrial carrier (TC 2.A.29) family.</text>
</comment>
<feature type="transmembrane region" description="Helical" evidence="11">
    <location>
        <begin position="59"/>
        <end position="78"/>
    </location>
</feature>
<dbReference type="InterPro" id="IPR018108">
    <property type="entry name" value="MCP_transmembrane"/>
</dbReference>
<sequence>MTKNQWHCAADSITAGCSSTILGHPLDTIKVHQQTNKHLSKVSFTDVTTRLPRGNVLRLFRGIGAPMANQIIMNTAMFTVFDKVKDVANQSAYLDQNLGAFVAGLFSGFATACITQISLSRGTQSSRYNALSTLRHVLRDKKVDVLFITRTLYSGHVAHLAREGVFTMAYLGLYDRITNAIRNRSTVVSDGDVKNNLPLVMQQLSI</sequence>
<dbReference type="InterPro" id="IPR023395">
    <property type="entry name" value="MCP_dom_sf"/>
</dbReference>
<evidence type="ECO:0000256" key="8">
    <source>
        <dbReference type="ARBA" id="ARBA00023136"/>
    </source>
</evidence>
<dbReference type="PROSITE" id="PS50920">
    <property type="entry name" value="SOLCAR"/>
    <property type="match status" value="1"/>
</dbReference>
<dbReference type="PANTHER" id="PTHR45624:SF10">
    <property type="entry name" value="SLC (SOLUTE CARRIER) HOMOLOG"/>
    <property type="match status" value="1"/>
</dbReference>
<evidence type="ECO:0000256" key="1">
    <source>
        <dbReference type="ARBA" id="ARBA00004225"/>
    </source>
</evidence>
<reference evidence="12 13" key="1">
    <citation type="submission" date="2024-10" db="EMBL/GenBank/DDBJ databases">
        <title>Updated reference genomes for cyclostephanoid diatoms.</title>
        <authorList>
            <person name="Roberts W.R."/>
            <person name="Alverson A.J."/>
        </authorList>
    </citation>
    <scope>NUCLEOTIDE SEQUENCE [LARGE SCALE GENOMIC DNA]</scope>
    <source>
        <strain evidence="12 13">AJA010-31</strain>
    </source>
</reference>
<dbReference type="AlphaFoldDB" id="A0ABD3PQL8"/>
<organism evidence="12 13">
    <name type="scientific">Cyclotella atomus</name>
    <dbReference type="NCBI Taxonomy" id="382360"/>
    <lineage>
        <taxon>Eukaryota</taxon>
        <taxon>Sar</taxon>
        <taxon>Stramenopiles</taxon>
        <taxon>Ochrophyta</taxon>
        <taxon>Bacillariophyta</taxon>
        <taxon>Coscinodiscophyceae</taxon>
        <taxon>Thalassiosirophycidae</taxon>
        <taxon>Stephanodiscales</taxon>
        <taxon>Stephanodiscaceae</taxon>
        <taxon>Cyclotella</taxon>
    </lineage>
</organism>
<dbReference type="GO" id="GO:0031966">
    <property type="term" value="C:mitochondrial membrane"/>
    <property type="evidence" value="ECO:0007669"/>
    <property type="project" value="UniProtKB-SubCell"/>
</dbReference>
<evidence type="ECO:0000256" key="10">
    <source>
        <dbReference type="RuleBase" id="RU000488"/>
    </source>
</evidence>
<evidence type="ECO:0000256" key="11">
    <source>
        <dbReference type="SAM" id="Phobius"/>
    </source>
</evidence>
<dbReference type="EMBL" id="JALLPJ020000513">
    <property type="protein sequence ID" value="KAL3789884.1"/>
    <property type="molecule type" value="Genomic_DNA"/>
</dbReference>
<accession>A0ABD3PQL8</accession>